<feature type="compositionally biased region" description="Gly residues" evidence="5">
    <location>
        <begin position="1986"/>
        <end position="1998"/>
    </location>
</feature>
<evidence type="ECO:0000256" key="1">
    <source>
        <dbReference type="ARBA" id="ARBA00022723"/>
    </source>
</evidence>
<keyword evidence="2" id="KW-0863">Zinc-finger</keyword>
<accession>A0A127ZH17</accession>
<feature type="compositionally biased region" description="Pro residues" evidence="5">
    <location>
        <begin position="1259"/>
        <end position="1269"/>
    </location>
</feature>
<dbReference type="GO" id="GO:0006355">
    <property type="term" value="P:regulation of DNA-templated transcription"/>
    <property type="evidence" value="ECO:0007669"/>
    <property type="project" value="TreeGrafter"/>
</dbReference>
<feature type="compositionally biased region" description="Basic residues" evidence="5">
    <location>
        <begin position="1049"/>
        <end position="1058"/>
    </location>
</feature>
<feature type="region of interest" description="Disordered" evidence="5">
    <location>
        <begin position="246"/>
        <end position="294"/>
    </location>
</feature>
<dbReference type="PANTHER" id="PTHR46462">
    <property type="entry name" value="UPSET, ISOFORM A"/>
    <property type="match status" value="1"/>
</dbReference>
<feature type="compositionally biased region" description="Low complexity" evidence="5">
    <location>
        <begin position="555"/>
        <end position="570"/>
    </location>
</feature>
<feature type="compositionally biased region" description="Basic and acidic residues" evidence="5">
    <location>
        <begin position="1141"/>
        <end position="1150"/>
    </location>
</feature>
<feature type="compositionally biased region" description="Low complexity" evidence="5">
    <location>
        <begin position="186"/>
        <end position="198"/>
    </location>
</feature>
<feature type="compositionally biased region" description="Basic and acidic residues" evidence="5">
    <location>
        <begin position="1160"/>
        <end position="1183"/>
    </location>
</feature>
<dbReference type="Gene3D" id="3.30.40.10">
    <property type="entry name" value="Zinc/RING finger domain, C3HC4 (zinc finger)"/>
    <property type="match status" value="1"/>
</dbReference>
<sequence>MIKPPVMGVFARDPPPTTGKGGASLTSSSSSSSHPQLVSTDLPSSHQGSSVPTTNPADLTASDPLQPDDEAAQDDDDQGTVDEEAGVIRCICGCDDDDGFTIQCDRCLVWQHCACFGMSQASVPDEYLCEQCEPRPVDVAFAQAHQQKRKNNEARKALMDRNLKRQAQALASNNTYNSQPYLGQDAVASPTSSTHPASSAMILDESSFAGHQNASLVPPSAAAARSRKPSQALDLSNTQFVVPELPASAGASHKGAKQRNKGHKGSRRGYDTPSSVSTPVRGVFTPGSSHERADDPFDLADQLEAWHVEFTPIAKNMVADPSILQNLAVAMLDWEDGSPLKAAPGPSGRVTVPTAPRISKLSHVDLHPTWSSVSSPSSSSPRALLSPGLEPEVTGISAVGQECVPVELSGPSLADLACNTYVRHISESASAGVFSNLLYVSNSADEPQRGWCASRAFSRPVMHGLFADGSIPAGAFISEFRGELYSADAYRNNPINQYAALGATKPHVHLLPPPLNLAIDARRYGNEARFARFSCHPNAVLRPILFYPNGQPLSARSRTSSRAQSPSPAAVLSARHNRYADTPPAESRSEEPQLLFGLFALVDIPRTHEITVGWEWDDAHIVHFLPELVQNPYLEPRHGDVDADQHTANMVALAEKGEFPYADTEFSVKMSTVAAALLGCVLCACIGSAAPPGGGGGASANNGRKQDCAVAQMLRVGNGMSLLNVTMPGKTNRRAKLPDFSPLVGIRRHWRPFSLPPTPDTSAKDAASPADPALLAALAAEGEAQAIRLLDDVELEGEAGCGGNEAVAKRNIGRRGGRTTKQQHCIDAVDSGSDVGHAASDSDVDDDSRSIASSLTDPLSGLSDNETLSEDEDQDLMDAMRAASGLQPRRRSAKGGEANIVDAELSGLFLLPPKKRSMRTRIKANMAPSDDGEATDREDPHEEVENVATVKAVKKVKPVSKRKTKLDVGRTGIGFSSDEEQEHDSYSAATPAKKRRKSGNIADPSSPLSSVPSPNSELSGLSPPPPVPRLSAKHRLENERRLSDVELSKKKRAAKRGRNGNAKANEPRSKELASKRRKREEARIHRNAILDLGDTESSEERDADDEDDGNDDSDRNKHVRDQEADVTMADADSRASTPRASRTDAKEAHLGETSLPGKTIKKERLSTPTAADDRKSTHKDTPTKTKKVRRILSDSEASSDEADVDQAASTPTATEKQAAVEPSEAAVDTKTADATPKAEEDKEVADPATAGQTSTPATAPEPTPAPAPVPEVKKEEPRIKLSLAEYKRRLAERRVSEQQGANASTAPLTPSLATPTSEFTPSPSPALERSDPLPSFPLRASEPTLTTTATETISTPTSLVPPTPTTGIPEAATETGKASSSAVPRGVSRGVLFTSISAPTAIRSVEIPKSPSPEPAASLSAQQQQSGSVSEAAAASNEPGTAGSDDLSTTVAAQAGAASSASGTQPMSSPASSLSALAAAGSSADTPALLMRLETRRARAPSMSHQPGGSGGKDAQQVGPADSGSADADGFAKPITIGTSQANASSSTIAWGTAASASTPLRSPSLGPTRVQPGGRLPPSPSGSSTFNPPKAPRAFMSPPGTALPPPSTMPTSSIVHGVSTSATVSMPASTTSPAVASTPARVGIAGVAAGVGNTPSTASSVGSSASSRYPPHGLTSPTPATTALPAGGSSSAGYAPRNYAGVPKGPASMRDSDPRADAWAEAREVREARDARGGDYAGPLPRHHDAVREGGRDMGWGERSREPSGMAERETLRGGWGRERRDVAHSRAGYGRDERYFGRDDRDAASTMMGSSGGSSVGSDLGGSGGAGSSTSGPGLADRRDSYPHSHSHSHSHAPPHYSAYRRPSATDYDDAVRGPAVSPYDRASDPYNRGIGIRGRSLGLGGGGANATHASSSGAPGGVQGTPAAAGGGGGGLRDTARGGDYRDYDDLGGGPPSGHPPHARGGFRNSGGPGGGGWGGRSRPRGSGSGGRGRGGWMR</sequence>
<keyword evidence="4" id="KW-0156">Chromatin regulator</keyword>
<dbReference type="InterPro" id="IPR019786">
    <property type="entry name" value="Zinc_finger_PHD-type_CS"/>
</dbReference>
<feature type="region of interest" description="Disordered" evidence="5">
    <location>
        <begin position="555"/>
        <end position="574"/>
    </location>
</feature>
<dbReference type="GO" id="GO:0034967">
    <property type="term" value="C:Set3 complex"/>
    <property type="evidence" value="ECO:0007669"/>
    <property type="project" value="TreeGrafter"/>
</dbReference>
<feature type="compositionally biased region" description="Low complexity" evidence="5">
    <location>
        <begin position="1303"/>
        <end position="1321"/>
    </location>
</feature>
<dbReference type="SMART" id="SM00317">
    <property type="entry name" value="SET"/>
    <property type="match status" value="1"/>
</dbReference>
<dbReference type="Gene3D" id="2.170.270.10">
    <property type="entry name" value="SET domain"/>
    <property type="match status" value="1"/>
</dbReference>
<feature type="compositionally biased region" description="Low complexity" evidence="5">
    <location>
        <begin position="1415"/>
        <end position="1439"/>
    </location>
</feature>
<dbReference type="InterPro" id="IPR001214">
    <property type="entry name" value="SET_dom"/>
</dbReference>
<feature type="compositionally biased region" description="Basic and acidic residues" evidence="5">
    <location>
        <begin position="1271"/>
        <end position="1296"/>
    </location>
</feature>
<dbReference type="GO" id="GO:0070210">
    <property type="term" value="C:Rpd3L-Expanded complex"/>
    <property type="evidence" value="ECO:0007669"/>
    <property type="project" value="TreeGrafter"/>
</dbReference>
<feature type="compositionally biased region" description="Gly residues" evidence="5">
    <location>
        <begin position="1967"/>
        <end position="1979"/>
    </location>
</feature>
<feature type="compositionally biased region" description="Acidic residues" evidence="5">
    <location>
        <begin position="1093"/>
        <end position="1111"/>
    </location>
</feature>
<feature type="compositionally biased region" description="Basic and acidic residues" evidence="5">
    <location>
        <begin position="1937"/>
        <end position="1948"/>
    </location>
</feature>
<feature type="compositionally biased region" description="Basic and acidic residues" evidence="5">
    <location>
        <begin position="1065"/>
        <end position="1084"/>
    </location>
</feature>
<dbReference type="SUPFAM" id="SSF57903">
    <property type="entry name" value="FYVE/PHD zinc finger"/>
    <property type="match status" value="1"/>
</dbReference>
<dbReference type="Pfam" id="PF20826">
    <property type="entry name" value="PHD_5"/>
    <property type="match status" value="1"/>
</dbReference>
<dbReference type="CDD" id="cd15550">
    <property type="entry name" value="PHD_MLL5"/>
    <property type="match status" value="1"/>
</dbReference>
<feature type="compositionally biased region" description="Gly residues" evidence="5">
    <location>
        <begin position="1917"/>
        <end position="1935"/>
    </location>
</feature>
<feature type="region of interest" description="Disordered" evidence="5">
    <location>
        <begin position="1650"/>
        <end position="1998"/>
    </location>
</feature>
<feature type="compositionally biased region" description="Basic and acidic residues" evidence="5">
    <location>
        <begin position="1034"/>
        <end position="1048"/>
    </location>
</feature>
<dbReference type="InterPro" id="IPR046341">
    <property type="entry name" value="SET_dom_sf"/>
</dbReference>
<evidence type="ECO:0000256" key="3">
    <source>
        <dbReference type="ARBA" id="ARBA00022833"/>
    </source>
</evidence>
<evidence type="ECO:0000259" key="6">
    <source>
        <dbReference type="SMART" id="SM00317"/>
    </source>
</evidence>
<feature type="compositionally biased region" description="Low complexity" evidence="5">
    <location>
        <begin position="1448"/>
        <end position="1489"/>
    </location>
</feature>
<feature type="compositionally biased region" description="Polar residues" evidence="5">
    <location>
        <begin position="1553"/>
        <end position="1562"/>
    </location>
</feature>
<organism evidence="7">
    <name type="scientific">Sporisorium scitamineum</name>
    <dbReference type="NCBI Taxonomy" id="49012"/>
    <lineage>
        <taxon>Eukaryota</taxon>
        <taxon>Fungi</taxon>
        <taxon>Dikarya</taxon>
        <taxon>Basidiomycota</taxon>
        <taxon>Ustilaginomycotina</taxon>
        <taxon>Ustilaginomycetes</taxon>
        <taxon>Ustilaginales</taxon>
        <taxon>Ustilaginaceae</taxon>
        <taxon>Sporisorium</taxon>
    </lineage>
</organism>
<feature type="compositionally biased region" description="Basic and acidic residues" evidence="5">
    <location>
        <begin position="1711"/>
        <end position="1734"/>
    </location>
</feature>
<feature type="region of interest" description="Disordered" evidence="5">
    <location>
        <begin position="924"/>
        <end position="1534"/>
    </location>
</feature>
<dbReference type="GO" id="GO:0008270">
    <property type="term" value="F:zinc ion binding"/>
    <property type="evidence" value="ECO:0007669"/>
    <property type="project" value="UniProtKB-KW"/>
</dbReference>
<reference evidence="7" key="1">
    <citation type="submission" date="2014-06" db="EMBL/GenBank/DDBJ databases">
        <authorList>
            <person name="Ju J."/>
            <person name="Zhang J."/>
        </authorList>
    </citation>
    <scope>NUCLEOTIDE SEQUENCE</scope>
    <source>
        <strain evidence="7">SscI8</strain>
    </source>
</reference>
<feature type="compositionally biased region" description="Basic residues" evidence="5">
    <location>
        <begin position="254"/>
        <end position="267"/>
    </location>
</feature>
<feature type="region of interest" description="Disordered" evidence="5">
    <location>
        <begin position="829"/>
        <end position="867"/>
    </location>
</feature>
<feature type="region of interest" description="Disordered" evidence="5">
    <location>
        <begin position="1553"/>
        <end position="1615"/>
    </location>
</feature>
<feature type="compositionally biased region" description="Low complexity" evidence="5">
    <location>
        <begin position="1650"/>
        <end position="1690"/>
    </location>
</feature>
<keyword evidence="1" id="KW-0479">Metal-binding</keyword>
<dbReference type="PROSITE" id="PS01359">
    <property type="entry name" value="ZF_PHD_1"/>
    <property type="match status" value="1"/>
</dbReference>
<feature type="domain" description="SET" evidence="6">
    <location>
        <begin position="436"/>
        <end position="621"/>
    </location>
</feature>
<dbReference type="EMBL" id="LK056684">
    <property type="protein sequence ID" value="CDU25262.1"/>
    <property type="molecule type" value="Genomic_DNA"/>
</dbReference>
<evidence type="ECO:0000313" key="7">
    <source>
        <dbReference type="EMBL" id="CDU25262.1"/>
    </source>
</evidence>
<feature type="compositionally biased region" description="Low complexity" evidence="5">
    <location>
        <begin position="1340"/>
        <end position="1358"/>
    </location>
</feature>
<dbReference type="GO" id="GO:0006325">
    <property type="term" value="P:chromatin organization"/>
    <property type="evidence" value="ECO:0007669"/>
    <property type="project" value="UniProtKB-KW"/>
</dbReference>
<evidence type="ECO:0000256" key="4">
    <source>
        <dbReference type="ARBA" id="ARBA00022853"/>
    </source>
</evidence>
<dbReference type="OrthoDB" id="79252at2759"/>
<feature type="compositionally biased region" description="Basic residues" evidence="5">
    <location>
        <begin position="952"/>
        <end position="964"/>
    </location>
</feature>
<dbReference type="Pfam" id="PF00856">
    <property type="entry name" value="SET"/>
    <property type="match status" value="1"/>
</dbReference>
<feature type="compositionally biased region" description="Basic and acidic residues" evidence="5">
    <location>
        <begin position="1743"/>
        <end position="1805"/>
    </location>
</feature>
<dbReference type="SUPFAM" id="SSF82199">
    <property type="entry name" value="SET domain"/>
    <property type="match status" value="1"/>
</dbReference>
<evidence type="ECO:0000256" key="5">
    <source>
        <dbReference type="SAM" id="MobiDB-lite"/>
    </source>
</evidence>
<dbReference type="InterPro" id="IPR011011">
    <property type="entry name" value="Znf_FYVE_PHD"/>
</dbReference>
<keyword evidence="3" id="KW-0862">Zinc</keyword>
<feature type="compositionally biased region" description="Acidic residues" evidence="5">
    <location>
        <begin position="66"/>
        <end position="80"/>
    </location>
</feature>
<feature type="compositionally biased region" description="Low complexity" evidence="5">
    <location>
        <begin position="830"/>
        <end position="841"/>
    </location>
</feature>
<gene>
    <name evidence="7" type="ORF">SPSC_05096</name>
</gene>
<feature type="region of interest" description="Disordered" evidence="5">
    <location>
        <begin position="174"/>
        <end position="198"/>
    </location>
</feature>
<evidence type="ECO:0000256" key="2">
    <source>
        <dbReference type="ARBA" id="ARBA00022771"/>
    </source>
</evidence>
<feature type="region of interest" description="Disordered" evidence="5">
    <location>
        <begin position="1"/>
        <end position="80"/>
    </location>
</feature>
<feature type="compositionally biased region" description="Basic and acidic residues" evidence="5">
    <location>
        <begin position="934"/>
        <end position="944"/>
    </location>
</feature>
<dbReference type="PANTHER" id="PTHR46462:SF3">
    <property type="entry name" value="UPSET, ISOFORM A"/>
    <property type="match status" value="1"/>
</dbReference>
<feature type="compositionally biased region" description="Gly residues" evidence="5">
    <location>
        <begin position="1812"/>
        <end position="1829"/>
    </location>
</feature>
<protein>
    <recommendedName>
        <fullName evidence="6">SET domain-containing protein</fullName>
    </recommendedName>
</protein>
<feature type="compositionally biased region" description="Basic and acidic residues" evidence="5">
    <location>
        <begin position="1112"/>
        <end position="1123"/>
    </location>
</feature>
<feature type="compositionally biased region" description="Low complexity" evidence="5">
    <location>
        <begin position="1004"/>
        <end position="1019"/>
    </location>
</feature>
<name>A0A127ZH17_9BASI</name>
<feature type="compositionally biased region" description="Polar residues" evidence="5">
    <location>
        <begin position="34"/>
        <end position="57"/>
    </location>
</feature>
<dbReference type="InterPro" id="IPR013083">
    <property type="entry name" value="Znf_RING/FYVE/PHD"/>
</dbReference>
<proteinExistence type="predicted"/>